<dbReference type="EMBL" id="BLXT01004481">
    <property type="protein sequence ID" value="GFO13199.1"/>
    <property type="molecule type" value="Genomic_DNA"/>
</dbReference>
<reference evidence="1 2" key="1">
    <citation type="journal article" date="2021" name="Elife">
        <title>Chloroplast acquisition without the gene transfer in kleptoplastic sea slugs, Plakobranchus ocellatus.</title>
        <authorList>
            <person name="Maeda T."/>
            <person name="Takahashi S."/>
            <person name="Yoshida T."/>
            <person name="Shimamura S."/>
            <person name="Takaki Y."/>
            <person name="Nagai Y."/>
            <person name="Toyoda A."/>
            <person name="Suzuki Y."/>
            <person name="Arimoto A."/>
            <person name="Ishii H."/>
            <person name="Satoh N."/>
            <person name="Nishiyama T."/>
            <person name="Hasebe M."/>
            <person name="Maruyama T."/>
            <person name="Minagawa J."/>
            <person name="Obokata J."/>
            <person name="Shigenobu S."/>
        </authorList>
    </citation>
    <scope>NUCLEOTIDE SEQUENCE [LARGE SCALE GENOMIC DNA]</scope>
</reference>
<sequence length="167" mass="19313">MVYQKNDEDIMDRKKSNELELKEANLERSLIKTIRQRQPQFLGHICRHKSLEHLAVTGKIEGKGSTGFKILKSLNREEQTIIFRLRTGHNRLRKHKYIKLKIGESPICQCGQGSQSAEHILQQTCSNLATFRYLFWPELITLTKKLYGTTRDLTQTAEFAKATGLQI</sequence>
<evidence type="ECO:0000313" key="2">
    <source>
        <dbReference type="Proteomes" id="UP000735302"/>
    </source>
</evidence>
<dbReference type="AlphaFoldDB" id="A0AAV4B494"/>
<gene>
    <name evidence="1" type="ORF">PoB_003970400</name>
</gene>
<protein>
    <submittedName>
        <fullName evidence="1">Uncharacterized protein</fullName>
    </submittedName>
</protein>
<comment type="caution">
    <text evidence="1">The sequence shown here is derived from an EMBL/GenBank/DDBJ whole genome shotgun (WGS) entry which is preliminary data.</text>
</comment>
<dbReference type="Proteomes" id="UP000735302">
    <property type="component" value="Unassembled WGS sequence"/>
</dbReference>
<name>A0AAV4B494_9GAST</name>
<keyword evidence="2" id="KW-1185">Reference proteome</keyword>
<proteinExistence type="predicted"/>
<accession>A0AAV4B494</accession>
<evidence type="ECO:0000313" key="1">
    <source>
        <dbReference type="EMBL" id="GFO13199.1"/>
    </source>
</evidence>
<organism evidence="1 2">
    <name type="scientific">Plakobranchus ocellatus</name>
    <dbReference type="NCBI Taxonomy" id="259542"/>
    <lineage>
        <taxon>Eukaryota</taxon>
        <taxon>Metazoa</taxon>
        <taxon>Spiralia</taxon>
        <taxon>Lophotrochozoa</taxon>
        <taxon>Mollusca</taxon>
        <taxon>Gastropoda</taxon>
        <taxon>Heterobranchia</taxon>
        <taxon>Euthyneura</taxon>
        <taxon>Panpulmonata</taxon>
        <taxon>Sacoglossa</taxon>
        <taxon>Placobranchoidea</taxon>
        <taxon>Plakobranchidae</taxon>
        <taxon>Plakobranchus</taxon>
    </lineage>
</organism>